<feature type="signal peptide" evidence="10">
    <location>
        <begin position="1"/>
        <end position="25"/>
    </location>
</feature>
<keyword evidence="8 10" id="KW-0456">Lyase</keyword>
<dbReference type="PROSITE" id="PS00162">
    <property type="entry name" value="ALPHA_CA_1"/>
    <property type="match status" value="1"/>
</dbReference>
<evidence type="ECO:0000256" key="9">
    <source>
        <dbReference type="ARBA" id="ARBA00048348"/>
    </source>
</evidence>
<comment type="catalytic activity">
    <reaction evidence="9 10">
        <text>hydrogencarbonate + H(+) = CO2 + H2O</text>
        <dbReference type="Rhea" id="RHEA:10748"/>
        <dbReference type="ChEBI" id="CHEBI:15377"/>
        <dbReference type="ChEBI" id="CHEBI:15378"/>
        <dbReference type="ChEBI" id="CHEBI:16526"/>
        <dbReference type="ChEBI" id="CHEBI:17544"/>
        <dbReference type="EC" id="4.2.1.1"/>
    </reaction>
</comment>
<accession>A0A4Y7WJP0</accession>
<dbReference type="InterPro" id="IPR036398">
    <property type="entry name" value="CA_dom_sf"/>
</dbReference>
<dbReference type="GO" id="GO:0004089">
    <property type="term" value="F:carbonate dehydratase activity"/>
    <property type="evidence" value="ECO:0007669"/>
    <property type="project" value="UniProtKB-UniRule"/>
</dbReference>
<dbReference type="InterPro" id="IPR001148">
    <property type="entry name" value="CA_dom"/>
</dbReference>
<dbReference type="SUPFAM" id="SSF51069">
    <property type="entry name" value="Carbonic anhydrase"/>
    <property type="match status" value="1"/>
</dbReference>
<feature type="chain" id="PRO_5025075565" description="Carbonic anhydrase" evidence="10">
    <location>
        <begin position="26"/>
        <end position="264"/>
    </location>
</feature>
<protein>
    <recommendedName>
        <fullName evidence="5 10">Carbonic anhydrase</fullName>
        <ecNumber evidence="4 10">4.2.1.1</ecNumber>
    </recommendedName>
</protein>
<gene>
    <name evidence="12" type="ORF">E2L03_15195</name>
</gene>
<proteinExistence type="inferred from homology"/>
<evidence type="ECO:0000259" key="11">
    <source>
        <dbReference type="PROSITE" id="PS51144"/>
    </source>
</evidence>
<organism evidence="12 13">
    <name type="scientific">Shouchella lehensis</name>
    <dbReference type="NCBI Taxonomy" id="300825"/>
    <lineage>
        <taxon>Bacteria</taxon>
        <taxon>Bacillati</taxon>
        <taxon>Bacillota</taxon>
        <taxon>Bacilli</taxon>
        <taxon>Bacillales</taxon>
        <taxon>Bacillaceae</taxon>
        <taxon>Shouchella</taxon>
    </lineage>
</organism>
<evidence type="ECO:0000256" key="8">
    <source>
        <dbReference type="ARBA" id="ARBA00023239"/>
    </source>
</evidence>
<dbReference type="Gene3D" id="3.10.200.10">
    <property type="entry name" value="Alpha carbonic anhydrase"/>
    <property type="match status" value="1"/>
</dbReference>
<evidence type="ECO:0000256" key="10">
    <source>
        <dbReference type="RuleBase" id="RU367011"/>
    </source>
</evidence>
<name>A0A4Y7WJP0_9BACI</name>
<dbReference type="PROSITE" id="PS51144">
    <property type="entry name" value="ALPHA_CA_2"/>
    <property type="match status" value="1"/>
</dbReference>
<dbReference type="InterPro" id="IPR023561">
    <property type="entry name" value="Carbonic_anhydrase_a-class"/>
</dbReference>
<dbReference type="SMART" id="SM01057">
    <property type="entry name" value="Carb_anhydrase"/>
    <property type="match status" value="1"/>
</dbReference>
<evidence type="ECO:0000256" key="4">
    <source>
        <dbReference type="ARBA" id="ARBA00012925"/>
    </source>
</evidence>
<feature type="domain" description="Alpha-carbonic anhydrase" evidence="11">
    <location>
        <begin position="39"/>
        <end position="263"/>
    </location>
</feature>
<evidence type="ECO:0000256" key="6">
    <source>
        <dbReference type="ARBA" id="ARBA00022723"/>
    </source>
</evidence>
<evidence type="ECO:0000256" key="5">
    <source>
        <dbReference type="ARBA" id="ARBA00014628"/>
    </source>
</evidence>
<keyword evidence="10" id="KW-0732">Signal</keyword>
<comment type="cofactor">
    <cofactor evidence="1 10">
        <name>Zn(2+)</name>
        <dbReference type="ChEBI" id="CHEBI:29105"/>
    </cofactor>
</comment>
<dbReference type="PANTHER" id="PTHR18952">
    <property type="entry name" value="CARBONIC ANHYDRASE"/>
    <property type="match status" value="1"/>
</dbReference>
<evidence type="ECO:0000256" key="1">
    <source>
        <dbReference type="ARBA" id="ARBA00001947"/>
    </source>
</evidence>
<comment type="similarity">
    <text evidence="3 10">Belongs to the alpha-carbonic anhydrase family.</text>
</comment>
<keyword evidence="7 10" id="KW-0862">Zinc</keyword>
<dbReference type="Pfam" id="PF00194">
    <property type="entry name" value="Carb_anhydrase"/>
    <property type="match status" value="1"/>
</dbReference>
<dbReference type="EMBL" id="SNUX01000003">
    <property type="protein sequence ID" value="TES48454.1"/>
    <property type="molecule type" value="Genomic_DNA"/>
</dbReference>
<evidence type="ECO:0000256" key="2">
    <source>
        <dbReference type="ARBA" id="ARBA00002904"/>
    </source>
</evidence>
<sequence>MKNLLISLSLSSIAATTLLPSSVQASTLTYQGPVQALQASWSYEGETGPEHWGELDESYAMCSIGEQQSPIALSYSNLSSAKWPLINTYQPTTFSVQNNGHTIQADVNGSTASTLRLAGVPYTLAQFHFHTPSEHTLEDEHYEMELHLVHVDKHDNLAVLGVLMEEGDHHEALDQVWDLMPTEEGTATETVVLDPNDFIPGELDSFQYEGSLTTPPCDEGVKWTVLDEPIQVSREQLDRFQSIYPSNYRPVQDLGNRDVGYHYH</sequence>
<evidence type="ECO:0000256" key="3">
    <source>
        <dbReference type="ARBA" id="ARBA00010718"/>
    </source>
</evidence>
<evidence type="ECO:0000256" key="7">
    <source>
        <dbReference type="ARBA" id="ARBA00022833"/>
    </source>
</evidence>
<keyword evidence="6 10" id="KW-0479">Metal-binding</keyword>
<reference evidence="12 13" key="1">
    <citation type="submission" date="2019-03" db="EMBL/GenBank/DDBJ databases">
        <authorList>
            <person name="Liu G."/>
        </authorList>
    </citation>
    <scope>NUCLEOTIDE SEQUENCE [LARGE SCALE GENOMIC DNA]</scope>
    <source>
        <strain evidence="12 13">DSM 19099</strain>
    </source>
</reference>
<evidence type="ECO:0000313" key="13">
    <source>
        <dbReference type="Proteomes" id="UP000298210"/>
    </source>
</evidence>
<dbReference type="Proteomes" id="UP000298210">
    <property type="component" value="Unassembled WGS sequence"/>
</dbReference>
<dbReference type="PANTHER" id="PTHR18952:SF265">
    <property type="entry name" value="CARBONIC ANHYDRASE"/>
    <property type="match status" value="1"/>
</dbReference>
<dbReference type="InterPro" id="IPR018338">
    <property type="entry name" value="Carbonic_anhydrase_a-class_CS"/>
</dbReference>
<comment type="caution">
    <text evidence="12">The sequence shown here is derived from an EMBL/GenBank/DDBJ whole genome shotgun (WGS) entry which is preliminary data.</text>
</comment>
<dbReference type="InterPro" id="IPR041891">
    <property type="entry name" value="Alpha_CA_prokaryot-like"/>
</dbReference>
<dbReference type="AlphaFoldDB" id="A0A4Y7WJP0"/>
<dbReference type="CDD" id="cd03124">
    <property type="entry name" value="alpha_CA_prokaryotic_like"/>
    <property type="match status" value="1"/>
</dbReference>
<comment type="function">
    <text evidence="2 10">Reversible hydration of carbon dioxide.</text>
</comment>
<dbReference type="EC" id="4.2.1.1" evidence="4 10"/>
<dbReference type="GO" id="GO:0008270">
    <property type="term" value="F:zinc ion binding"/>
    <property type="evidence" value="ECO:0007669"/>
    <property type="project" value="UniProtKB-UniRule"/>
</dbReference>
<evidence type="ECO:0000313" key="12">
    <source>
        <dbReference type="EMBL" id="TES48454.1"/>
    </source>
</evidence>